<reference evidence="4 5" key="2">
    <citation type="submission" date="2010-03" db="EMBL/GenBank/DDBJ databases">
        <authorList>
            <person name="Pajon A."/>
        </authorList>
    </citation>
    <scope>NUCLEOTIDE SEQUENCE [LARGE SCALE GENOMIC DNA]</scope>
    <source>
        <strain evidence="4 5">L2-14</strain>
    </source>
</reference>
<organism evidence="4 5">
    <name type="scientific">[Ruminococcus] torques L2-14</name>
    <dbReference type="NCBI Taxonomy" id="657313"/>
    <lineage>
        <taxon>Bacteria</taxon>
        <taxon>Bacillati</taxon>
        <taxon>Bacillota</taxon>
        <taxon>Clostridia</taxon>
        <taxon>Lachnospirales</taxon>
        <taxon>Lachnospiraceae</taxon>
        <taxon>Mediterraneibacter</taxon>
    </lineage>
</organism>
<evidence type="ECO:0000313" key="5">
    <source>
        <dbReference type="Proteomes" id="UP000008956"/>
    </source>
</evidence>
<proteinExistence type="predicted"/>
<keyword evidence="2" id="KW-0472">Membrane</keyword>
<dbReference type="Pfam" id="PF08240">
    <property type="entry name" value="ADH_N"/>
    <property type="match status" value="1"/>
</dbReference>
<keyword evidence="2" id="KW-1133">Transmembrane helix</keyword>
<dbReference type="SUPFAM" id="SSF51735">
    <property type="entry name" value="NAD(P)-binding Rossmann-fold domains"/>
    <property type="match status" value="1"/>
</dbReference>
<dbReference type="GO" id="GO:0016491">
    <property type="term" value="F:oxidoreductase activity"/>
    <property type="evidence" value="ECO:0007669"/>
    <property type="project" value="UniProtKB-KW"/>
</dbReference>
<dbReference type="Gene3D" id="3.90.180.10">
    <property type="entry name" value="Medium-chain alcohol dehydrogenases, catalytic domain"/>
    <property type="match status" value="1"/>
</dbReference>
<name>D4M6J9_9FIRM</name>
<dbReference type="HOGENOM" id="CLU_828710_0_0_9"/>
<dbReference type="InterPro" id="IPR050129">
    <property type="entry name" value="Zn_alcohol_dh"/>
</dbReference>
<keyword evidence="2" id="KW-0812">Transmembrane</keyword>
<sequence length="335" mass="38764">MENNVYYLIKKKKFQLLRNDLDILPPNYVRVQFLYCGICGGDYSCFLGRRTSYPYSLGHEFVATVIDAGKNVTEFSKGDYVISDFNYRCQKCPYCLTGKEHLCIHNDAGYFTNRAFAQYADMHKNYLYNVNSIKNVVRCTLVEPLSCVIHAYNEILQVFNPNCILIVGLGNIGMLFTFYLKSVLKLKSVFVHDVIPEKERRIIELFECTAMDLDNSEKYDLIIDATNSITGAHFCLNIASYAQRYCMMSHLYGLDTSFIYEMICQKEIHPLFPLRNGNRENILLAIQIIHKHWKASYDKTIEVFPISKIQQVFNDKRNLVSNKQVLAINCENDSI</sequence>
<reference evidence="4 5" key="1">
    <citation type="submission" date="2010-03" db="EMBL/GenBank/DDBJ databases">
        <title>The genome sequence of Ruminococcus torques L2-14.</title>
        <authorList>
            <consortium name="metaHIT consortium -- http://www.metahit.eu/"/>
            <person name="Pajon A."/>
            <person name="Turner K."/>
            <person name="Parkhill J."/>
            <person name="Duncan S."/>
            <person name="Flint H."/>
        </authorList>
    </citation>
    <scope>NUCLEOTIDE SEQUENCE [LARGE SCALE GENOMIC DNA]</scope>
    <source>
        <strain evidence="4 5">L2-14</strain>
    </source>
</reference>
<protein>
    <submittedName>
        <fullName evidence="4">Threonine dehydrogenase and related Zn-dependent dehydrogenases</fullName>
    </submittedName>
</protein>
<evidence type="ECO:0000256" key="1">
    <source>
        <dbReference type="ARBA" id="ARBA00023002"/>
    </source>
</evidence>
<accession>D4M6J9</accession>
<gene>
    <name evidence="4" type="ORF">RTO_23710</name>
</gene>
<dbReference type="Proteomes" id="UP000008956">
    <property type="component" value="Chromosome"/>
</dbReference>
<evidence type="ECO:0000259" key="3">
    <source>
        <dbReference type="Pfam" id="PF08240"/>
    </source>
</evidence>
<dbReference type="AlphaFoldDB" id="D4M6J9"/>
<evidence type="ECO:0000256" key="2">
    <source>
        <dbReference type="SAM" id="Phobius"/>
    </source>
</evidence>
<dbReference type="InterPro" id="IPR011032">
    <property type="entry name" value="GroES-like_sf"/>
</dbReference>
<dbReference type="PANTHER" id="PTHR43401:SF2">
    <property type="entry name" value="L-THREONINE 3-DEHYDROGENASE"/>
    <property type="match status" value="1"/>
</dbReference>
<dbReference type="PANTHER" id="PTHR43401">
    <property type="entry name" value="L-THREONINE 3-DEHYDROGENASE"/>
    <property type="match status" value="1"/>
</dbReference>
<keyword evidence="1" id="KW-0560">Oxidoreductase</keyword>
<dbReference type="InterPro" id="IPR036291">
    <property type="entry name" value="NAD(P)-bd_dom_sf"/>
</dbReference>
<feature type="transmembrane region" description="Helical" evidence="2">
    <location>
        <begin position="159"/>
        <end position="180"/>
    </location>
</feature>
<dbReference type="PATRIC" id="fig|657313.3.peg.2266"/>
<dbReference type="KEGG" id="rto:RTO_23710"/>
<dbReference type="RefSeq" id="WP_015529441.1">
    <property type="nucleotide sequence ID" value="NC_021015.1"/>
</dbReference>
<evidence type="ECO:0000313" key="4">
    <source>
        <dbReference type="EMBL" id="CBL26861.1"/>
    </source>
</evidence>
<dbReference type="EMBL" id="FP929055">
    <property type="protein sequence ID" value="CBL26861.1"/>
    <property type="molecule type" value="Genomic_DNA"/>
</dbReference>
<feature type="domain" description="Alcohol dehydrogenase-like N-terminal" evidence="3">
    <location>
        <begin position="26"/>
        <end position="130"/>
    </location>
</feature>
<dbReference type="Gene3D" id="3.40.50.720">
    <property type="entry name" value="NAD(P)-binding Rossmann-like Domain"/>
    <property type="match status" value="1"/>
</dbReference>
<dbReference type="InterPro" id="IPR013154">
    <property type="entry name" value="ADH-like_N"/>
</dbReference>
<dbReference type="SUPFAM" id="SSF50129">
    <property type="entry name" value="GroES-like"/>
    <property type="match status" value="1"/>
</dbReference>